<dbReference type="InterPro" id="IPR036259">
    <property type="entry name" value="MFS_trans_sf"/>
</dbReference>
<feature type="transmembrane region" description="Helical" evidence="6">
    <location>
        <begin position="115"/>
        <end position="133"/>
    </location>
</feature>
<dbReference type="Pfam" id="PF07690">
    <property type="entry name" value="MFS_1"/>
    <property type="match status" value="1"/>
</dbReference>
<comment type="subcellular location">
    <subcellularLocation>
        <location evidence="1">Membrane</location>
        <topology evidence="1">Multi-pass membrane protein</topology>
    </subcellularLocation>
</comment>
<dbReference type="STRING" id="913774.A0A0C3C1T9"/>
<keyword evidence="3 6" id="KW-0812">Transmembrane</keyword>
<dbReference type="OrthoDB" id="6730379at2759"/>
<organism evidence="8 9">
    <name type="scientific">Oidiodendron maius (strain Zn)</name>
    <dbReference type="NCBI Taxonomy" id="913774"/>
    <lineage>
        <taxon>Eukaryota</taxon>
        <taxon>Fungi</taxon>
        <taxon>Dikarya</taxon>
        <taxon>Ascomycota</taxon>
        <taxon>Pezizomycotina</taxon>
        <taxon>Leotiomycetes</taxon>
        <taxon>Leotiomycetes incertae sedis</taxon>
        <taxon>Myxotrichaceae</taxon>
        <taxon>Oidiodendron</taxon>
    </lineage>
</organism>
<feature type="domain" description="Major facilitator superfamily (MFS) profile" evidence="7">
    <location>
        <begin position="61"/>
        <end position="484"/>
    </location>
</feature>
<name>A0A0C3C1T9_OIDMZ</name>
<protein>
    <recommendedName>
        <fullName evidence="7">Major facilitator superfamily (MFS) profile domain-containing protein</fullName>
    </recommendedName>
</protein>
<dbReference type="SUPFAM" id="SSF103473">
    <property type="entry name" value="MFS general substrate transporter"/>
    <property type="match status" value="1"/>
</dbReference>
<dbReference type="PANTHER" id="PTHR43791:SF55">
    <property type="entry name" value="TRANSPORTER, PUTATIVE (AFU_ORTHOLOGUE AFUA_6G01820)-RELATED"/>
    <property type="match status" value="1"/>
</dbReference>
<feature type="transmembrane region" description="Helical" evidence="6">
    <location>
        <begin position="425"/>
        <end position="446"/>
    </location>
</feature>
<feature type="transmembrane region" description="Helical" evidence="6">
    <location>
        <begin position="140"/>
        <end position="158"/>
    </location>
</feature>
<dbReference type="PANTHER" id="PTHR43791">
    <property type="entry name" value="PERMEASE-RELATED"/>
    <property type="match status" value="1"/>
</dbReference>
<dbReference type="GO" id="GO:0016020">
    <property type="term" value="C:membrane"/>
    <property type="evidence" value="ECO:0007669"/>
    <property type="project" value="UniProtKB-SubCell"/>
</dbReference>
<dbReference type="InterPro" id="IPR011701">
    <property type="entry name" value="MFS"/>
</dbReference>
<feature type="transmembrane region" description="Helical" evidence="6">
    <location>
        <begin position="202"/>
        <end position="224"/>
    </location>
</feature>
<keyword evidence="2" id="KW-0813">Transport</keyword>
<feature type="transmembrane region" description="Helical" evidence="6">
    <location>
        <begin position="230"/>
        <end position="252"/>
    </location>
</feature>
<evidence type="ECO:0000313" key="8">
    <source>
        <dbReference type="EMBL" id="KIM92813.1"/>
    </source>
</evidence>
<keyword evidence="5 6" id="KW-0472">Membrane</keyword>
<feature type="transmembrane region" description="Helical" evidence="6">
    <location>
        <begin position="301"/>
        <end position="330"/>
    </location>
</feature>
<evidence type="ECO:0000256" key="2">
    <source>
        <dbReference type="ARBA" id="ARBA00022448"/>
    </source>
</evidence>
<evidence type="ECO:0000256" key="1">
    <source>
        <dbReference type="ARBA" id="ARBA00004141"/>
    </source>
</evidence>
<keyword evidence="9" id="KW-1185">Reference proteome</keyword>
<dbReference type="InterPro" id="IPR020846">
    <property type="entry name" value="MFS_dom"/>
</dbReference>
<feature type="transmembrane region" description="Helical" evidence="6">
    <location>
        <begin position="395"/>
        <end position="413"/>
    </location>
</feature>
<reference evidence="9" key="2">
    <citation type="submission" date="2015-01" db="EMBL/GenBank/DDBJ databases">
        <title>Evolutionary Origins and Diversification of the Mycorrhizal Mutualists.</title>
        <authorList>
            <consortium name="DOE Joint Genome Institute"/>
            <consortium name="Mycorrhizal Genomics Consortium"/>
            <person name="Kohler A."/>
            <person name="Kuo A."/>
            <person name="Nagy L.G."/>
            <person name="Floudas D."/>
            <person name="Copeland A."/>
            <person name="Barry K.W."/>
            <person name="Cichocki N."/>
            <person name="Veneault-Fourrey C."/>
            <person name="LaButti K."/>
            <person name="Lindquist E.A."/>
            <person name="Lipzen A."/>
            <person name="Lundell T."/>
            <person name="Morin E."/>
            <person name="Murat C."/>
            <person name="Riley R."/>
            <person name="Ohm R."/>
            <person name="Sun H."/>
            <person name="Tunlid A."/>
            <person name="Henrissat B."/>
            <person name="Grigoriev I.V."/>
            <person name="Hibbett D.S."/>
            <person name="Martin F."/>
        </authorList>
    </citation>
    <scope>NUCLEOTIDE SEQUENCE [LARGE SCALE GENOMIC DNA]</scope>
    <source>
        <strain evidence="9">Zn</strain>
    </source>
</reference>
<feature type="transmembrane region" description="Helical" evidence="6">
    <location>
        <begin position="366"/>
        <end position="383"/>
    </location>
</feature>
<evidence type="ECO:0000259" key="7">
    <source>
        <dbReference type="PROSITE" id="PS50850"/>
    </source>
</evidence>
<keyword evidence="4 6" id="KW-1133">Transmembrane helix</keyword>
<dbReference type="InParanoid" id="A0A0C3C1T9"/>
<dbReference type="HOGENOM" id="CLU_001265_0_5_1"/>
<feature type="transmembrane region" description="Helical" evidence="6">
    <location>
        <begin position="458"/>
        <end position="480"/>
    </location>
</feature>
<dbReference type="PROSITE" id="PS50850">
    <property type="entry name" value="MFS"/>
    <property type="match status" value="1"/>
</dbReference>
<dbReference type="EMBL" id="KN832905">
    <property type="protein sequence ID" value="KIM92813.1"/>
    <property type="molecule type" value="Genomic_DNA"/>
</dbReference>
<dbReference type="Proteomes" id="UP000054321">
    <property type="component" value="Unassembled WGS sequence"/>
</dbReference>
<sequence length="518" mass="57174">MAKQNESIADGVATHYEDVEKVDHSIQPSKDIGAQFLARAASTQFTVEDENRVIRLIDRVLLPIMFISFGLQYMDKVLLNGASQFGIVQDLGLYDIVVIDKAPRLSLNKFSNVTLIFYWGYFVGSFPAVYLAQRLPTGKFSAIAIMIWGAVTMTTASVKTYAGFMVQRFFLGVCEAAISPAFSLITAMWYKPTEQPLRIAVWYASTGLGGLVGSIATWGIGHIAGALHPWQYQFIILGAITVAWGFVVLYLLPDNPVQARFLSQMQRTIAVERMRRGQTGIENTHFKSYQVKEALLDPKTWLLVVMTLSIQMVNGAVSGFGAIIVSSFGFNGLHSVLLTGGLGGIVFVLLLGFGLWAIYVPNQRTYIIMFACIPTIAACIIMWKSSWATYHTPLAGFYLLGFFSIIYVMILAVMSANTAGHTKKAFTAGLVWAAYCAGNGIAPLLVKTTETTEHYPTLFKALLVFVSTTLVLTLTLRVLLENKNKSRDRNGLVVEDDAARTGFEDLTDGENPNFRYSW</sequence>
<evidence type="ECO:0000313" key="9">
    <source>
        <dbReference type="Proteomes" id="UP000054321"/>
    </source>
</evidence>
<proteinExistence type="predicted"/>
<feature type="transmembrane region" description="Helical" evidence="6">
    <location>
        <begin position="336"/>
        <end position="359"/>
    </location>
</feature>
<dbReference type="AlphaFoldDB" id="A0A0C3C1T9"/>
<evidence type="ECO:0000256" key="6">
    <source>
        <dbReference type="SAM" id="Phobius"/>
    </source>
</evidence>
<reference evidence="8 9" key="1">
    <citation type="submission" date="2014-04" db="EMBL/GenBank/DDBJ databases">
        <authorList>
            <consortium name="DOE Joint Genome Institute"/>
            <person name="Kuo A."/>
            <person name="Martino E."/>
            <person name="Perotto S."/>
            <person name="Kohler A."/>
            <person name="Nagy L.G."/>
            <person name="Floudas D."/>
            <person name="Copeland A."/>
            <person name="Barry K.W."/>
            <person name="Cichocki N."/>
            <person name="Veneault-Fourrey C."/>
            <person name="LaButti K."/>
            <person name="Lindquist E.A."/>
            <person name="Lipzen A."/>
            <person name="Lundell T."/>
            <person name="Morin E."/>
            <person name="Murat C."/>
            <person name="Sun H."/>
            <person name="Tunlid A."/>
            <person name="Henrissat B."/>
            <person name="Grigoriev I.V."/>
            <person name="Hibbett D.S."/>
            <person name="Martin F."/>
            <person name="Nordberg H.P."/>
            <person name="Cantor M.N."/>
            <person name="Hua S.X."/>
        </authorList>
    </citation>
    <scope>NUCLEOTIDE SEQUENCE [LARGE SCALE GENOMIC DNA]</scope>
    <source>
        <strain evidence="8 9">Zn</strain>
    </source>
</reference>
<evidence type="ECO:0000256" key="4">
    <source>
        <dbReference type="ARBA" id="ARBA00022989"/>
    </source>
</evidence>
<evidence type="ECO:0000256" key="3">
    <source>
        <dbReference type="ARBA" id="ARBA00022692"/>
    </source>
</evidence>
<accession>A0A0C3C1T9</accession>
<evidence type="ECO:0000256" key="5">
    <source>
        <dbReference type="ARBA" id="ARBA00023136"/>
    </source>
</evidence>
<dbReference type="GO" id="GO:0022857">
    <property type="term" value="F:transmembrane transporter activity"/>
    <property type="evidence" value="ECO:0007669"/>
    <property type="project" value="InterPro"/>
</dbReference>
<dbReference type="Gene3D" id="1.20.1250.20">
    <property type="entry name" value="MFS general substrate transporter like domains"/>
    <property type="match status" value="2"/>
</dbReference>
<gene>
    <name evidence="8" type="ORF">OIDMADRAFT_139014</name>
</gene>